<dbReference type="GO" id="GO:0055036">
    <property type="term" value="C:virion membrane"/>
    <property type="evidence" value="ECO:0007669"/>
    <property type="project" value="UniProtKB-SubCell"/>
</dbReference>
<keyword evidence="8" id="KW-1161">Viral attachment to host cell</keyword>
<keyword evidence="10" id="KW-0946">Virion</keyword>
<proteinExistence type="predicted"/>
<dbReference type="TCDB" id="1.G.20.2.2">
    <property type="family name" value="the hantavirus gc envelope fusion glycoprotein (gc-efg) family"/>
</dbReference>
<keyword evidence="13" id="KW-1015">Disulfide bond</keyword>
<dbReference type="GO" id="GO:0046718">
    <property type="term" value="P:symbiont entry into host cell"/>
    <property type="evidence" value="ECO:0007669"/>
    <property type="project" value="UniProtKB-KW"/>
</dbReference>
<keyword evidence="9" id="KW-1040">Host Golgi apparatus</keyword>
<evidence type="ECO:0000259" key="21">
    <source>
        <dbReference type="Pfam" id="PF07948"/>
    </source>
</evidence>
<evidence type="ECO:0000256" key="6">
    <source>
        <dbReference type="ARBA" id="ARBA00022581"/>
    </source>
</evidence>
<evidence type="ECO:0000313" key="25">
    <source>
        <dbReference type="Proteomes" id="UP000202563"/>
    </source>
</evidence>
<evidence type="ECO:0000256" key="13">
    <source>
        <dbReference type="ARBA" id="ARBA00023157"/>
    </source>
</evidence>
<keyword evidence="11" id="KW-1043">Host membrane</keyword>
<evidence type="ECO:0000256" key="15">
    <source>
        <dbReference type="ARBA" id="ARBA00023184"/>
    </source>
</evidence>
<feature type="transmembrane region" description="Helical" evidence="19">
    <location>
        <begin position="594"/>
        <end position="612"/>
    </location>
</feature>
<evidence type="ECO:0000256" key="14">
    <source>
        <dbReference type="ARBA" id="ARBA00023180"/>
    </source>
</evidence>
<protein>
    <recommendedName>
        <fullName evidence="17">M polyprotein</fullName>
    </recommendedName>
</protein>
<keyword evidence="14" id="KW-0325">Glycoprotein</keyword>
<evidence type="ECO:0000256" key="5">
    <source>
        <dbReference type="ARBA" id="ARBA00022510"/>
    </source>
</evidence>
<dbReference type="Pfam" id="PF20726">
    <property type="entry name" value="Nairovirus_Gn"/>
    <property type="match status" value="1"/>
</dbReference>
<evidence type="ECO:0000259" key="23">
    <source>
        <dbReference type="Pfam" id="PF20726"/>
    </source>
</evidence>
<evidence type="ECO:0000256" key="16">
    <source>
        <dbReference type="ARBA" id="ARBA00023296"/>
    </source>
</evidence>
<reference evidence="24 25" key="1">
    <citation type="journal article" date="2012" name="Virus Genes">
        <title>Genetic characterization of Erve virus, a European Nairovirus distantly related to Crimean-Congo hemorrhagic fever virus.</title>
        <authorList>
            <person name="Dilcher M."/>
            <person name="Koch A."/>
            <person name="Hasib L."/>
            <person name="Dobler G."/>
            <person name="Hufert F.T."/>
            <person name="Weidmann M."/>
        </authorList>
    </citation>
    <scope>NUCLEOTIDE SEQUENCE [LARGE SCALE GENOMIC DNA]</scope>
</reference>
<dbReference type="InterPro" id="IPR048791">
    <property type="entry name" value="Gc_C_bunya"/>
</dbReference>
<dbReference type="Pfam" id="PF07948">
    <property type="entry name" value="Nairovirus_GP38"/>
    <property type="match status" value="1"/>
</dbReference>
<dbReference type="InterPro" id="IPR048801">
    <property type="entry name" value="Gn_nairovirus"/>
</dbReference>
<comment type="subcellular location">
    <subcellularLocation>
        <location evidence="1">Host Golgi apparatus membrane</location>
        <topology evidence="1">Single-pass type I membrane protein</topology>
    </subcellularLocation>
    <subcellularLocation>
        <location evidence="3">Host endoplasmic reticulum membrane</location>
        <topology evidence="3">Single-pass type I membrane protein</topology>
    </subcellularLocation>
    <subcellularLocation>
        <location evidence="2">Virion membrane</location>
        <topology evidence="2">Single-pass membrane protein</topology>
    </subcellularLocation>
</comment>
<keyword evidence="15" id="KW-1038">Host endoplasmic reticulum</keyword>
<feature type="region of interest" description="Disordered" evidence="18">
    <location>
        <begin position="28"/>
        <end position="80"/>
    </location>
</feature>
<dbReference type="GO" id="GO:0044167">
    <property type="term" value="C:host cell endoplasmic reticulum membrane"/>
    <property type="evidence" value="ECO:0007669"/>
    <property type="project" value="UniProtKB-SubCell"/>
</dbReference>
<evidence type="ECO:0000256" key="19">
    <source>
        <dbReference type="SAM" id="Phobius"/>
    </source>
</evidence>
<sequence length="1296" mass="144589">MVTKWVVAAVLVIKWCLLMKVTLSSTISTTPTTSTTNSTQSTNNTNATSSAPNSTQPNTTSSPGSTNQTLNASSSSNQTQQEIARSVVNYTSGEWAPTLEALYTSGSPCDKLNKSWCKLEVGKTHGLSPYVKHLYNLSYDGYNALCETKKGNYGFVWKWKFTFTVTTGPERVLLRDVQCSNVVYDGITKDGYLIHFLFGGRRVHFTDCKYAVITKNCKIESSKDGPVPLAGYGNWTTATYSLFLQNKYANEACKIKFPCLNKGKALGNGGFELKGYFTTGLTRPETSGRRLLSTGDSEPEDDCGTHSHMKQITNHHLITDFKDGPGDVVSICNGTHFFHGRMPNNLGCYSIRSIKVSHHCGHHKTKCTIEPELKQCSHGKCISIRMSNKGIVRLSRGSSTETIKCGTECLIPPLDGEGDIIVDCPGGTQHFLQRNIVDLDCPTYPYFQEFMLYICRASHRPKTTIGFFLWMSVGYIILSACCSFTLLLLRLLCKGVELCKTRFTSTQEVCEVCKQQISGNLSKQLHEANCKNGLCPYCSNRLPESSLYKHAEVCPRKKPTVEAIREHENYNSTPWLFVFIFGVSEYSGTLIKRSVWIIVLLSLLLVALSPVYGEQDFLFEGIGEEQLEKGLWEDEVELVEGCHQECFVVEAECLCPSFQAGRQLLFYHLMNKQIRTSNKLKLLSSVSLETPWGVVKIEKGFKPTSSMANLQLSWSSEEEVGGKVILSGRSTSIIKLKERTGMVWELSSSRASEKKKLVVSIMDFSQEYKTQFQYLTGDRLVSEWPRATCTGPCPDRCACHTSTCTWKTWPNSRKWTCNPTWCWGVGTGCTCCGMDVEKPFQNYLVAKWSTEYIKTDVIVCVEVSEEERHCDLIQAGSRFHLGPITVLVSDPQSVAKKLPSEVITLHKVQGGEVDLMHVNKILTANSLCKPQSCTHGSPGDIQIFKPDYLVKYSISKRINAIEDHSWANDTWMSWQGSDLDYYCTTGSWPTCTFSGVVKQNSDAFKNLETLEFNLMEEFFFHSSRVEVKGSTLGFPVKSRPKEGGGELSVLVEVNGLELHSKLIDPLGLSLKITSCKGCYSCSSGFYCDVVLNIEEPSEMTVHVECNNPNIVLTESSLIAKSGALSASKVKGFSALRETRLCLILQESKVTKKEVKDCIDIKLEEPKDVIIERGSTLLSHQNDTCTSGFGCWLGNAKSFSLGLGMMFQNYFGSIIIGLIIFVLPVIALLVFFCLGKRILICRRLKHCFRSNLEDKQKFKQLLTELKHSNLLKIMKEDAKSSWRGLANKALGKTPKMD</sequence>
<feature type="compositionally biased region" description="Polar residues" evidence="18">
    <location>
        <begin position="57"/>
        <end position="80"/>
    </location>
</feature>
<evidence type="ECO:0000256" key="10">
    <source>
        <dbReference type="ARBA" id="ARBA00022844"/>
    </source>
</evidence>
<dbReference type="Proteomes" id="UP000202563">
    <property type="component" value="Genome"/>
</dbReference>
<gene>
    <name evidence="24" type="primary">GPC</name>
</gene>
<keyword evidence="19" id="KW-0812">Transmembrane</keyword>
<keyword evidence="4" id="KW-1168">Fusion of virus membrane with host membrane</keyword>
<dbReference type="Pfam" id="PF20682">
    <property type="entry name" value="Hanta_Gc_C"/>
    <property type="match status" value="1"/>
</dbReference>
<evidence type="ECO:0000259" key="20">
    <source>
        <dbReference type="Pfam" id="PF01561"/>
    </source>
</evidence>
<evidence type="ECO:0000256" key="12">
    <source>
        <dbReference type="ARBA" id="ARBA00023136"/>
    </source>
</evidence>
<evidence type="ECO:0000256" key="9">
    <source>
        <dbReference type="ARBA" id="ARBA00022812"/>
    </source>
</evidence>
<feature type="domain" description="Glycoprotein Gc C-terminal bunyavirales" evidence="22">
    <location>
        <begin position="1038"/>
        <end position="1244"/>
    </location>
</feature>
<evidence type="ECO:0000256" key="8">
    <source>
        <dbReference type="ARBA" id="ARBA00022804"/>
    </source>
</evidence>
<feature type="domain" description="GP38 nairovirus" evidence="21">
    <location>
        <begin position="159"/>
        <end position="279"/>
    </location>
</feature>
<dbReference type="GO" id="GO:0039654">
    <property type="term" value="P:fusion of virus membrane with host endosome membrane"/>
    <property type="evidence" value="ECO:0007669"/>
    <property type="project" value="UniProtKB-KW"/>
</dbReference>
<accession>J3S7E1</accession>
<evidence type="ECO:0000256" key="11">
    <source>
        <dbReference type="ARBA" id="ARBA00022870"/>
    </source>
</evidence>
<keyword evidence="12 19" id="KW-0472">Membrane</keyword>
<keyword evidence="5" id="KW-1170">Fusion of virus membrane with host endosomal membrane</keyword>
<keyword evidence="7" id="KW-1162">Viral penetration into host cytoplasm</keyword>
<feature type="transmembrane region" description="Helical" evidence="19">
    <location>
        <begin position="467"/>
        <end position="492"/>
    </location>
</feature>
<keyword evidence="19" id="KW-1133">Transmembrane helix</keyword>
<dbReference type="Pfam" id="PF01561">
    <property type="entry name" value="Hanta_Gc_N"/>
    <property type="match status" value="1"/>
</dbReference>
<dbReference type="GO" id="GO:0019062">
    <property type="term" value="P:virion attachment to host cell"/>
    <property type="evidence" value="ECO:0007669"/>
    <property type="project" value="UniProtKB-KW"/>
</dbReference>
<dbReference type="InterPro" id="IPR048529">
    <property type="entry name" value="GP38_nairovirus"/>
</dbReference>
<dbReference type="Gene3D" id="1.10.8.1320">
    <property type="match status" value="1"/>
</dbReference>
<keyword evidence="16" id="KW-1160">Virus entry into host cell</keyword>
<evidence type="ECO:0000256" key="7">
    <source>
        <dbReference type="ARBA" id="ARBA00022595"/>
    </source>
</evidence>
<evidence type="ECO:0000256" key="3">
    <source>
        <dbReference type="ARBA" id="ARBA00004482"/>
    </source>
</evidence>
<keyword evidence="6" id="KW-0945">Host-virus interaction</keyword>
<name>J3S7E1_9VIRU</name>
<evidence type="ECO:0000256" key="2">
    <source>
        <dbReference type="ARBA" id="ARBA00004381"/>
    </source>
</evidence>
<dbReference type="EMBL" id="JF911698">
    <property type="protein sequence ID" value="AFH89033.1"/>
    <property type="molecule type" value="Viral_cRNA"/>
</dbReference>
<feature type="compositionally biased region" description="Low complexity" evidence="18">
    <location>
        <begin position="28"/>
        <end position="56"/>
    </location>
</feature>
<evidence type="ECO:0000256" key="1">
    <source>
        <dbReference type="ARBA" id="ARBA00004244"/>
    </source>
</evidence>
<dbReference type="InterPro" id="IPR002532">
    <property type="entry name" value="Hanta_Gc_N"/>
</dbReference>
<evidence type="ECO:0000256" key="18">
    <source>
        <dbReference type="SAM" id="MobiDB-lite"/>
    </source>
</evidence>
<evidence type="ECO:0000256" key="4">
    <source>
        <dbReference type="ARBA" id="ARBA00022506"/>
    </source>
</evidence>
<evidence type="ECO:0000259" key="22">
    <source>
        <dbReference type="Pfam" id="PF20682"/>
    </source>
</evidence>
<feature type="transmembrane region" description="Helical" evidence="19">
    <location>
        <begin position="1209"/>
        <end position="1234"/>
    </location>
</feature>
<feature type="domain" description="Structural glycoprotein Gn nairovirus" evidence="23">
    <location>
        <begin position="298"/>
        <end position="613"/>
    </location>
</feature>
<dbReference type="GO" id="GO:0044178">
    <property type="term" value="C:host cell Golgi membrane"/>
    <property type="evidence" value="ECO:0007669"/>
    <property type="project" value="UniProtKB-SubCell"/>
</dbReference>
<evidence type="ECO:0000256" key="17">
    <source>
        <dbReference type="ARBA" id="ARBA00031199"/>
    </source>
</evidence>
<feature type="domain" description="Hantavirus glycoprotein Gc N-terminal" evidence="20">
    <location>
        <begin position="706"/>
        <end position="1031"/>
    </location>
</feature>
<organism evidence="24 25">
    <name type="scientific">Erve virus</name>
    <dbReference type="NCBI Taxonomy" id="248062"/>
    <lineage>
        <taxon>Viruses</taxon>
        <taxon>Riboviria</taxon>
        <taxon>Orthornavirae</taxon>
        <taxon>Negarnaviricota</taxon>
        <taxon>Polyploviricotina</taxon>
        <taxon>Bunyaviricetes</taxon>
        <taxon>Hareavirales</taxon>
        <taxon>Nairoviridae</taxon>
        <taxon>Orthonairovirus</taxon>
        <taxon>Orthonairovirus erveense</taxon>
    </lineage>
</organism>
<keyword evidence="25" id="KW-1185">Reference proteome</keyword>
<evidence type="ECO:0000313" key="24">
    <source>
        <dbReference type="EMBL" id="AFH89033.1"/>
    </source>
</evidence>